<dbReference type="AlphaFoldDB" id="A0AAN8TUC4"/>
<name>A0AAN8TUC4_SOLBU</name>
<evidence type="ECO:0000256" key="1">
    <source>
        <dbReference type="SAM" id="MobiDB-lite"/>
    </source>
</evidence>
<feature type="compositionally biased region" description="Low complexity" evidence="1">
    <location>
        <begin position="73"/>
        <end position="85"/>
    </location>
</feature>
<accession>A0AAN8TUC4</accession>
<protein>
    <submittedName>
        <fullName evidence="2">Uncharacterized protein</fullName>
    </submittedName>
</protein>
<evidence type="ECO:0000313" key="3">
    <source>
        <dbReference type="Proteomes" id="UP001371456"/>
    </source>
</evidence>
<dbReference type="EMBL" id="JBANQN010000003">
    <property type="protein sequence ID" value="KAK6794195.1"/>
    <property type="molecule type" value="Genomic_DNA"/>
</dbReference>
<sequence length="160" mass="17842">MSFFERWKYCGHICELYVKHLIDELFVDPSPILLENVSHENRKESGSTFNKGDEQNDGPNIVVSDETLSGEDPFTTTPQTTSAATRTTSITTPINTINPFTIDPATYRSSYCRLCYCKFNYCSPTTIDTNDIDVGPVGSDLVEEDGSDTQLKIALILKVN</sequence>
<reference evidence="2 3" key="1">
    <citation type="submission" date="2024-02" db="EMBL/GenBank/DDBJ databases">
        <title>de novo genome assembly of Solanum bulbocastanum strain 11H21.</title>
        <authorList>
            <person name="Hosaka A.J."/>
        </authorList>
    </citation>
    <scope>NUCLEOTIDE SEQUENCE [LARGE SCALE GENOMIC DNA]</scope>
    <source>
        <tissue evidence="2">Young leaves</tissue>
    </source>
</reference>
<evidence type="ECO:0000313" key="2">
    <source>
        <dbReference type="EMBL" id="KAK6794195.1"/>
    </source>
</evidence>
<keyword evidence="3" id="KW-1185">Reference proteome</keyword>
<organism evidence="2 3">
    <name type="scientific">Solanum bulbocastanum</name>
    <name type="common">Wild potato</name>
    <dbReference type="NCBI Taxonomy" id="147425"/>
    <lineage>
        <taxon>Eukaryota</taxon>
        <taxon>Viridiplantae</taxon>
        <taxon>Streptophyta</taxon>
        <taxon>Embryophyta</taxon>
        <taxon>Tracheophyta</taxon>
        <taxon>Spermatophyta</taxon>
        <taxon>Magnoliopsida</taxon>
        <taxon>eudicotyledons</taxon>
        <taxon>Gunneridae</taxon>
        <taxon>Pentapetalae</taxon>
        <taxon>asterids</taxon>
        <taxon>lamiids</taxon>
        <taxon>Solanales</taxon>
        <taxon>Solanaceae</taxon>
        <taxon>Solanoideae</taxon>
        <taxon>Solaneae</taxon>
        <taxon>Solanum</taxon>
    </lineage>
</organism>
<proteinExistence type="predicted"/>
<comment type="caution">
    <text evidence="2">The sequence shown here is derived from an EMBL/GenBank/DDBJ whole genome shotgun (WGS) entry which is preliminary data.</text>
</comment>
<gene>
    <name evidence="2" type="ORF">RDI58_007648</name>
</gene>
<dbReference type="Proteomes" id="UP001371456">
    <property type="component" value="Unassembled WGS sequence"/>
</dbReference>
<feature type="region of interest" description="Disordered" evidence="1">
    <location>
        <begin position="43"/>
        <end position="85"/>
    </location>
</feature>